<dbReference type="GO" id="GO:0004357">
    <property type="term" value="F:glutamate-cysteine ligase activity"/>
    <property type="evidence" value="ECO:0007669"/>
    <property type="project" value="UniProtKB-UniRule"/>
</dbReference>
<dbReference type="GO" id="GO:0005524">
    <property type="term" value="F:ATP binding"/>
    <property type="evidence" value="ECO:0007669"/>
    <property type="project" value="UniProtKB-KW"/>
</dbReference>
<comment type="pathway">
    <text evidence="1 8 9">Sulfur metabolism; glutathione biosynthesis; glutathione from L-cysteine and L-glutamate: step 1/2.</text>
</comment>
<evidence type="ECO:0000256" key="4">
    <source>
        <dbReference type="ARBA" id="ARBA00022684"/>
    </source>
</evidence>
<dbReference type="GO" id="GO:0006750">
    <property type="term" value="P:glutathione biosynthetic process"/>
    <property type="evidence" value="ECO:0007669"/>
    <property type="project" value="UniProtKB-UniRule"/>
</dbReference>
<accession>A0A2S9VCL8</accession>
<dbReference type="EC" id="6.3.2.2" evidence="8"/>
<evidence type="ECO:0000256" key="8">
    <source>
        <dbReference type="HAMAP-Rule" id="MF_00578"/>
    </source>
</evidence>
<gene>
    <name evidence="8" type="primary">gshA</name>
    <name evidence="11" type="ORF">C6Y40_07315</name>
</gene>
<keyword evidence="12" id="KW-1185">Reference proteome</keyword>
<dbReference type="Gene3D" id="3.30.590.20">
    <property type="match status" value="1"/>
</dbReference>
<dbReference type="EMBL" id="PVNP01000054">
    <property type="protein sequence ID" value="PRO74176.1"/>
    <property type="molecule type" value="Genomic_DNA"/>
</dbReference>
<evidence type="ECO:0000256" key="5">
    <source>
        <dbReference type="ARBA" id="ARBA00022741"/>
    </source>
</evidence>
<dbReference type="UniPathway" id="UPA00142">
    <property type="reaction ID" value="UER00209"/>
</dbReference>
<dbReference type="OrthoDB" id="9803907at2"/>
<evidence type="ECO:0000313" key="11">
    <source>
        <dbReference type="EMBL" id="PRO74176.1"/>
    </source>
</evidence>
<keyword evidence="3 8" id="KW-0436">Ligase</keyword>
<evidence type="ECO:0000313" key="12">
    <source>
        <dbReference type="Proteomes" id="UP000238949"/>
    </source>
</evidence>
<dbReference type="SUPFAM" id="SSF55931">
    <property type="entry name" value="Glutamine synthetase/guanido kinase"/>
    <property type="match status" value="1"/>
</dbReference>
<feature type="domain" description="Glutamate--cysteine ligase" evidence="10">
    <location>
        <begin position="18"/>
        <end position="389"/>
    </location>
</feature>
<proteinExistence type="inferred from homology"/>
<dbReference type="RefSeq" id="WP_105934038.1">
    <property type="nucleotide sequence ID" value="NZ_PVNP01000054.1"/>
</dbReference>
<protein>
    <recommendedName>
        <fullName evidence="8">Glutamate--cysteine ligase</fullName>
        <ecNumber evidence="8">6.3.2.2</ecNumber>
    </recommendedName>
    <alternativeName>
        <fullName evidence="8">Gamma-ECS</fullName>
        <shortName evidence="8">GCS</shortName>
    </alternativeName>
    <alternativeName>
        <fullName evidence="8">Gamma-glutamylcysteine synthetase</fullName>
    </alternativeName>
</protein>
<dbReference type="Proteomes" id="UP000238949">
    <property type="component" value="Unassembled WGS sequence"/>
</dbReference>
<evidence type="ECO:0000256" key="2">
    <source>
        <dbReference type="ARBA" id="ARBA00008772"/>
    </source>
</evidence>
<evidence type="ECO:0000256" key="9">
    <source>
        <dbReference type="RuleBase" id="RU004391"/>
    </source>
</evidence>
<name>A0A2S9VCL8_9ALTE</name>
<dbReference type="InterPro" id="IPR014746">
    <property type="entry name" value="Gln_synth/guanido_kin_cat_dom"/>
</dbReference>
<reference evidence="12" key="1">
    <citation type="journal article" date="2020" name="Int. J. Syst. Evol. Microbiol.">
        <title>Alteromonas alba sp. nov., a marine bacterium isolated from the seawater of the West Pacific Ocean.</title>
        <authorList>
            <person name="Sun C."/>
            <person name="Wu Y.-H."/>
            <person name="Xamxidin M."/>
            <person name="Cheng H."/>
            <person name="Xu X.-W."/>
        </authorList>
    </citation>
    <scope>NUCLEOTIDE SEQUENCE [LARGE SCALE GENOMIC DNA]</scope>
    <source>
        <strain evidence="12">190</strain>
    </source>
</reference>
<comment type="caution">
    <text evidence="11">The sequence shown here is derived from an EMBL/GenBank/DDBJ whole genome shotgun (WGS) entry which is preliminary data.</text>
</comment>
<evidence type="ECO:0000256" key="3">
    <source>
        <dbReference type="ARBA" id="ARBA00022598"/>
    </source>
</evidence>
<evidence type="ECO:0000256" key="6">
    <source>
        <dbReference type="ARBA" id="ARBA00022840"/>
    </source>
</evidence>
<dbReference type="AlphaFoldDB" id="A0A2S9VCL8"/>
<dbReference type="GO" id="GO:0046872">
    <property type="term" value="F:metal ion binding"/>
    <property type="evidence" value="ECO:0007669"/>
    <property type="project" value="TreeGrafter"/>
</dbReference>
<evidence type="ECO:0000256" key="1">
    <source>
        <dbReference type="ARBA" id="ARBA00005006"/>
    </source>
</evidence>
<dbReference type="InterPro" id="IPR006334">
    <property type="entry name" value="Glut_cys_ligase"/>
</dbReference>
<keyword evidence="4 8" id="KW-0317">Glutathione biosynthesis</keyword>
<evidence type="ECO:0000256" key="7">
    <source>
        <dbReference type="ARBA" id="ARBA00048819"/>
    </source>
</evidence>
<organism evidence="11 12">
    <name type="scientific">Alteromonas alba</name>
    <dbReference type="NCBI Taxonomy" id="2079529"/>
    <lineage>
        <taxon>Bacteria</taxon>
        <taxon>Pseudomonadati</taxon>
        <taxon>Pseudomonadota</taxon>
        <taxon>Gammaproteobacteria</taxon>
        <taxon>Alteromonadales</taxon>
        <taxon>Alteromonadaceae</taxon>
        <taxon>Alteromonas/Salinimonas group</taxon>
        <taxon>Alteromonas</taxon>
    </lineage>
</organism>
<evidence type="ECO:0000259" key="10">
    <source>
        <dbReference type="Pfam" id="PF04262"/>
    </source>
</evidence>
<comment type="catalytic activity">
    <reaction evidence="7 8 9">
        <text>L-cysteine + L-glutamate + ATP = gamma-L-glutamyl-L-cysteine + ADP + phosphate + H(+)</text>
        <dbReference type="Rhea" id="RHEA:13285"/>
        <dbReference type="ChEBI" id="CHEBI:15378"/>
        <dbReference type="ChEBI" id="CHEBI:29985"/>
        <dbReference type="ChEBI" id="CHEBI:30616"/>
        <dbReference type="ChEBI" id="CHEBI:35235"/>
        <dbReference type="ChEBI" id="CHEBI:43474"/>
        <dbReference type="ChEBI" id="CHEBI:58173"/>
        <dbReference type="ChEBI" id="CHEBI:456216"/>
        <dbReference type="EC" id="6.3.2.2"/>
    </reaction>
</comment>
<keyword evidence="5 8" id="KW-0547">Nucleotide-binding</keyword>
<dbReference type="PANTHER" id="PTHR38761:SF1">
    <property type="entry name" value="GLUTAMATE--CYSTEINE LIGASE"/>
    <property type="match status" value="1"/>
</dbReference>
<dbReference type="NCBIfam" id="TIGR01434">
    <property type="entry name" value="glu_cys_ligase"/>
    <property type="match status" value="1"/>
</dbReference>
<dbReference type="HAMAP" id="MF_00578">
    <property type="entry name" value="Glu_cys_ligase"/>
    <property type="match status" value="1"/>
</dbReference>
<dbReference type="Pfam" id="PF04262">
    <property type="entry name" value="Glu_cys_ligase"/>
    <property type="match status" value="1"/>
</dbReference>
<dbReference type="GO" id="GO:0005829">
    <property type="term" value="C:cytosol"/>
    <property type="evidence" value="ECO:0007669"/>
    <property type="project" value="TreeGrafter"/>
</dbReference>
<sequence>MESTLRQLTHDLSYDFEALKSSSAFSALSGIKRGVERECLRINPTGMLAMTPHPKALGAALTHESITTDYSESLLEFITPPESDVNTTLAQLEDVHKFTIDNIGDERLWPLSMPCFIENAQDIPIAYFGESNVGKMKKAYRMGLRNRYGSMMQVISGVHFNFSVPDTFWQHLATQKGVQASQEWVSEQYFALIRNYRRSCWLIPYLFGASPALCKSFVEGREHGLDFKQLGRGTLYLPYATSLRMSGLGYTSNEQSSLRICYNSIDTYVRLLREAMYSPSKNYAGFAAGEGGDYQQLSKNVLQIENEFYSPIRPKQPTASGEKPTDALALRGVSYIEIRALDVNPFSPVGIDKEQMHFLDVFLMACLLTESPKFDAERYKETEVNLNRVVLEGRKPGLTLLQNEQEVAMRDWAEALFARYAEVAAIMDENYDDNRYSEAVKREWLKVQDPDLTFSARWLNKLLAEGDNAVVGRELAENYRQRIGDFNYHFKSAEDFDAEAERSFAAQREIEASDKVSFSEFITDYFAREPAKKNA</sequence>
<dbReference type="InterPro" id="IPR007370">
    <property type="entry name" value="Glu_cys_ligase"/>
</dbReference>
<keyword evidence="6 8" id="KW-0067">ATP-binding</keyword>
<dbReference type="PANTHER" id="PTHR38761">
    <property type="entry name" value="GLUTAMATE--CYSTEINE LIGASE"/>
    <property type="match status" value="1"/>
</dbReference>
<comment type="similarity">
    <text evidence="2 8">Belongs to the glutamate--cysteine ligase type 1 family. Type 1 subfamily.</text>
</comment>